<feature type="region of interest" description="Disordered" evidence="4">
    <location>
        <begin position="102"/>
        <end position="130"/>
    </location>
</feature>
<dbReference type="InterPro" id="IPR045128">
    <property type="entry name" value="PI31-like"/>
</dbReference>
<dbReference type="InterPro" id="IPR013886">
    <property type="entry name" value="PI31_Prot_C"/>
</dbReference>
<evidence type="ECO:0000256" key="1">
    <source>
        <dbReference type="ARBA" id="ARBA00004496"/>
    </source>
</evidence>
<evidence type="ECO:0000256" key="2">
    <source>
        <dbReference type="ARBA" id="ARBA00006405"/>
    </source>
</evidence>
<evidence type="ECO:0000256" key="4">
    <source>
        <dbReference type="SAM" id="MobiDB-lite"/>
    </source>
</evidence>
<reference evidence="6 7" key="1">
    <citation type="journal article" date="2022" name="Front. Cell. Infect. Microbiol.">
        <title>The Genomes of Two Strains of Taenia crassiceps the Animal Model for the Study of Human Cysticercosis.</title>
        <authorList>
            <person name="Bobes R.J."/>
            <person name="Estrada K."/>
            <person name="Rios-Valencia D.G."/>
            <person name="Calderon-Gallegos A."/>
            <person name="de la Torre P."/>
            <person name="Carrero J.C."/>
            <person name="Sanchez-Flores A."/>
            <person name="Laclette J.P."/>
        </authorList>
    </citation>
    <scope>NUCLEOTIDE SEQUENCE [LARGE SCALE GENOMIC DNA]</scope>
    <source>
        <strain evidence="6">WFUcys</strain>
    </source>
</reference>
<feature type="region of interest" description="Disordered" evidence="4">
    <location>
        <begin position="159"/>
        <end position="217"/>
    </location>
</feature>
<evidence type="ECO:0000313" key="7">
    <source>
        <dbReference type="Proteomes" id="UP001651158"/>
    </source>
</evidence>
<accession>A0ABR4QK47</accession>
<comment type="caution">
    <text evidence="6">The sequence shown here is derived from an EMBL/GenBank/DDBJ whole genome shotgun (WGS) entry which is preliminary data.</text>
</comment>
<gene>
    <name evidence="6" type="ORF">TcWFU_002297</name>
</gene>
<evidence type="ECO:0000259" key="5">
    <source>
        <dbReference type="Pfam" id="PF08577"/>
    </source>
</evidence>
<proteinExistence type="inferred from homology"/>
<protein>
    <submittedName>
        <fullName evidence="6">Proteasome inhibitor PI31 subunit</fullName>
    </submittedName>
</protein>
<dbReference type="Pfam" id="PF08577">
    <property type="entry name" value="PI31_Prot_C"/>
    <property type="match status" value="1"/>
</dbReference>
<sequence length="217" mass="23493">MDSTVGVSVRNSSVQLLQLSTTETDGHIFLNLTNITTDKFGHLELSGPAHVRLEAAASGGILQPAEIFLQLESTLFELNENLWKVVLPKPAKSIYRDRLFDSPAPNPLQSPPTRSVGGVDPSLRDYGRNDLDPLGVDDWTRQIGGTGGMVIDPTQALRQPRSSFGLPRPSSTVPPGARFDPIGPPMMPPDGIGPRGSRFNNPDPDSALPPGWEDMYM</sequence>
<feature type="domain" description="PI31 proteasome regulator C-terminal" evidence="5">
    <location>
        <begin position="126"/>
        <end position="184"/>
    </location>
</feature>
<organism evidence="6 7">
    <name type="scientific">Taenia crassiceps</name>
    <dbReference type="NCBI Taxonomy" id="6207"/>
    <lineage>
        <taxon>Eukaryota</taxon>
        <taxon>Metazoa</taxon>
        <taxon>Spiralia</taxon>
        <taxon>Lophotrochozoa</taxon>
        <taxon>Platyhelminthes</taxon>
        <taxon>Cestoda</taxon>
        <taxon>Eucestoda</taxon>
        <taxon>Cyclophyllidea</taxon>
        <taxon>Taeniidae</taxon>
        <taxon>Taenia</taxon>
    </lineage>
</organism>
<keyword evidence="7" id="KW-1185">Reference proteome</keyword>
<evidence type="ECO:0000256" key="3">
    <source>
        <dbReference type="ARBA" id="ARBA00022490"/>
    </source>
</evidence>
<keyword evidence="3" id="KW-0963">Cytoplasm</keyword>
<comment type="subcellular location">
    <subcellularLocation>
        <location evidence="1">Cytoplasm</location>
    </subcellularLocation>
</comment>
<dbReference type="Proteomes" id="UP001651158">
    <property type="component" value="Unassembled WGS sequence"/>
</dbReference>
<dbReference type="EMBL" id="JAKROA010000002">
    <property type="protein sequence ID" value="KAL5109927.1"/>
    <property type="molecule type" value="Genomic_DNA"/>
</dbReference>
<dbReference type="PANTHER" id="PTHR13266">
    <property type="entry name" value="PROTEASOME INHIBITOR"/>
    <property type="match status" value="1"/>
</dbReference>
<comment type="similarity">
    <text evidence="2">Belongs to the proteasome inhibitor PI31 family.</text>
</comment>
<name>A0ABR4QK47_9CEST</name>
<dbReference type="PANTHER" id="PTHR13266:SF1">
    <property type="entry name" value="PROTEASOME INHIBITOR PI31 SUBUNIT"/>
    <property type="match status" value="1"/>
</dbReference>
<evidence type="ECO:0000313" key="6">
    <source>
        <dbReference type="EMBL" id="KAL5109927.1"/>
    </source>
</evidence>